<evidence type="ECO:0000256" key="1">
    <source>
        <dbReference type="SAM" id="SignalP"/>
    </source>
</evidence>
<reference evidence="2 3" key="1">
    <citation type="submission" date="2015-07" db="EMBL/GenBank/DDBJ databases">
        <title>The genome of Dufourea novaeangliae.</title>
        <authorList>
            <person name="Pan H."/>
            <person name="Kapheim K."/>
        </authorList>
    </citation>
    <scope>NUCLEOTIDE SEQUENCE [LARGE SCALE GENOMIC DNA]</scope>
    <source>
        <strain evidence="2">0120121106</strain>
        <tissue evidence="2">Whole body</tissue>
    </source>
</reference>
<organism evidence="2 3">
    <name type="scientific">Dufourea novaeangliae</name>
    <name type="common">Sweat bee</name>
    <dbReference type="NCBI Taxonomy" id="178035"/>
    <lineage>
        <taxon>Eukaryota</taxon>
        <taxon>Metazoa</taxon>
        <taxon>Ecdysozoa</taxon>
        <taxon>Arthropoda</taxon>
        <taxon>Hexapoda</taxon>
        <taxon>Insecta</taxon>
        <taxon>Pterygota</taxon>
        <taxon>Neoptera</taxon>
        <taxon>Endopterygota</taxon>
        <taxon>Hymenoptera</taxon>
        <taxon>Apocrita</taxon>
        <taxon>Aculeata</taxon>
        <taxon>Apoidea</taxon>
        <taxon>Anthophila</taxon>
        <taxon>Halictidae</taxon>
        <taxon>Rophitinae</taxon>
        <taxon>Dufourea</taxon>
    </lineage>
</organism>
<dbReference type="OrthoDB" id="6612717at2759"/>
<evidence type="ECO:0000313" key="3">
    <source>
        <dbReference type="Proteomes" id="UP000076502"/>
    </source>
</evidence>
<dbReference type="STRING" id="178035.A0A154PKZ7"/>
<dbReference type="AlphaFoldDB" id="A0A154PKZ7"/>
<proteinExistence type="predicted"/>
<feature type="chain" id="PRO_5007599590" evidence="1">
    <location>
        <begin position="23"/>
        <end position="532"/>
    </location>
</feature>
<protein>
    <submittedName>
        <fullName evidence="2">Uncharacterized protein</fullName>
    </submittedName>
</protein>
<accession>A0A154PKZ7</accession>
<name>A0A154PKZ7_DUFNO</name>
<dbReference type="EMBL" id="KQ434954">
    <property type="protein sequence ID" value="KZC12539.1"/>
    <property type="molecule type" value="Genomic_DNA"/>
</dbReference>
<keyword evidence="1" id="KW-0732">Signal</keyword>
<evidence type="ECO:0000313" key="2">
    <source>
        <dbReference type="EMBL" id="KZC12539.1"/>
    </source>
</evidence>
<sequence>MKSSALYNVLVLTVAYSFIVQGQQQACTCGDLGSGTNPCTCSQTVVKAAKLPTPTYYVSPQEINDAAAAAAAAARNSIVVSTGTSQNDYTNTQSGCGCNSVTYNNVQPNAYISSNTDTITQNSEIDDSTNSEGNIVPSFSPIGDLCYPLPFDSRSGKLIEKTRVTPAYPGKIVCNRCNTPEPYEVCVNMHTGETTSRAIISSSTDATDGSSPIVYGSQNSGPSSGLGSFSGAVSGAVPGPFSGARSGLFGNLNSVTFGESQTGTYGKLNSGSLTRSDSRLYGVPPLVYTNSNTASGQKQYAGITISSDSSNCFDDDTDESQVDYSYPEMPADAVSLTLAYKNLRAPNVIYRQGKQFVPEDKLSFGHRTVPNDAKIEKKIIDIPEERLVTVEKPVVELKLAPPRTVVIGSYDEREEAKLAELEAIERESITQEETPDQIAEGLMTYKDLGYAPVGVTYTNSRGYNEMIDGEINDSMEEPCGPLGPPIPDYIPGTVMIQQDVPRDAFENSGTGEIRENIEFQRTNPSRVGPCAI</sequence>
<feature type="signal peptide" evidence="1">
    <location>
        <begin position="1"/>
        <end position="22"/>
    </location>
</feature>
<keyword evidence="3" id="KW-1185">Reference proteome</keyword>
<dbReference type="Proteomes" id="UP000076502">
    <property type="component" value="Unassembled WGS sequence"/>
</dbReference>
<gene>
    <name evidence="2" type="ORF">WN55_03291</name>
</gene>